<evidence type="ECO:0000256" key="1">
    <source>
        <dbReference type="SAM" id="MobiDB-lite"/>
    </source>
</evidence>
<feature type="region of interest" description="Disordered" evidence="1">
    <location>
        <begin position="21"/>
        <end position="51"/>
    </location>
</feature>
<keyword evidence="2" id="KW-0732">Signal</keyword>
<reference evidence="4" key="1">
    <citation type="journal article" date="2019" name="Int. J. Syst. Evol. Microbiol.">
        <title>The Global Catalogue of Microorganisms (GCM) 10K type strain sequencing project: providing services to taxonomists for standard genome sequencing and annotation.</title>
        <authorList>
            <consortium name="The Broad Institute Genomics Platform"/>
            <consortium name="The Broad Institute Genome Sequencing Center for Infectious Disease"/>
            <person name="Wu L."/>
            <person name="Ma J."/>
        </authorList>
    </citation>
    <scope>NUCLEOTIDE SEQUENCE [LARGE SCALE GENOMIC DNA]</scope>
    <source>
        <strain evidence="4">CGMCC 4.7132</strain>
    </source>
</reference>
<feature type="chain" id="PRO_5046989154" description="DUF4333 domain-containing protein" evidence="2">
    <location>
        <begin position="25"/>
        <end position="134"/>
    </location>
</feature>
<evidence type="ECO:0000256" key="2">
    <source>
        <dbReference type="SAM" id="SignalP"/>
    </source>
</evidence>
<dbReference type="PROSITE" id="PS51257">
    <property type="entry name" value="PROKAR_LIPOPROTEIN"/>
    <property type="match status" value="1"/>
</dbReference>
<evidence type="ECO:0008006" key="5">
    <source>
        <dbReference type="Google" id="ProtNLM"/>
    </source>
</evidence>
<feature type="signal peptide" evidence="2">
    <location>
        <begin position="1"/>
        <end position="24"/>
    </location>
</feature>
<accession>A0ABV9CA86</accession>
<gene>
    <name evidence="3" type="ORF">ACFO60_03890</name>
</gene>
<comment type="caution">
    <text evidence="3">The sequence shown here is derived from an EMBL/GenBank/DDBJ whole genome shotgun (WGS) entry which is preliminary data.</text>
</comment>
<dbReference type="RefSeq" id="WP_380836928.1">
    <property type="nucleotide sequence ID" value="NZ_JBHSFP010000002.1"/>
</dbReference>
<sequence length="134" mass="13504">MTRRMWLTVLVSALAILSSGCGGAGGSTPTPRDQAGSGRSESAAPAETSCGGVAEKVEKHVRRPEILSVTIAGQCTSLSIKTDLDDGKSGTAERICEAAAEVAYTGDTNAIRVLGGSGKELSVGIAGARCLAQP</sequence>
<dbReference type="EMBL" id="JBHSFP010000002">
    <property type="protein sequence ID" value="MFC4529896.1"/>
    <property type="molecule type" value="Genomic_DNA"/>
</dbReference>
<protein>
    <recommendedName>
        <fullName evidence="5">DUF4333 domain-containing protein</fullName>
    </recommendedName>
</protein>
<organism evidence="3 4">
    <name type="scientific">Sphaerisporangium dianthi</name>
    <dbReference type="NCBI Taxonomy" id="1436120"/>
    <lineage>
        <taxon>Bacteria</taxon>
        <taxon>Bacillati</taxon>
        <taxon>Actinomycetota</taxon>
        <taxon>Actinomycetes</taxon>
        <taxon>Streptosporangiales</taxon>
        <taxon>Streptosporangiaceae</taxon>
        <taxon>Sphaerisporangium</taxon>
    </lineage>
</organism>
<name>A0ABV9CA86_9ACTN</name>
<proteinExistence type="predicted"/>
<dbReference type="Proteomes" id="UP001596004">
    <property type="component" value="Unassembled WGS sequence"/>
</dbReference>
<evidence type="ECO:0000313" key="4">
    <source>
        <dbReference type="Proteomes" id="UP001596004"/>
    </source>
</evidence>
<keyword evidence="4" id="KW-1185">Reference proteome</keyword>
<evidence type="ECO:0000313" key="3">
    <source>
        <dbReference type="EMBL" id="MFC4529896.1"/>
    </source>
</evidence>